<name>A0A8J2FPR6_9BACT</name>
<dbReference type="EMBL" id="CAJNOB010000067">
    <property type="protein sequence ID" value="CAF0704601.1"/>
    <property type="molecule type" value="Genomic_DNA"/>
</dbReference>
<organism evidence="2 3">
    <name type="scientific">Candidatus Methylacidithermus pantelleriae</name>
    <dbReference type="NCBI Taxonomy" id="2744239"/>
    <lineage>
        <taxon>Bacteria</taxon>
        <taxon>Pseudomonadati</taxon>
        <taxon>Verrucomicrobiota</taxon>
        <taxon>Methylacidiphilae</taxon>
        <taxon>Methylacidiphilales</taxon>
        <taxon>Methylacidiphilaceae</taxon>
        <taxon>Candidatus Methylacidithermus</taxon>
    </lineage>
</organism>
<protein>
    <submittedName>
        <fullName evidence="2">Uncharacterized protein</fullName>
    </submittedName>
</protein>
<dbReference type="EMBL" id="CAJNOB010000009">
    <property type="protein sequence ID" value="CAF0694744.1"/>
    <property type="molecule type" value="Genomic_DNA"/>
</dbReference>
<reference evidence="2" key="1">
    <citation type="submission" date="2021-02" db="EMBL/GenBank/DDBJ databases">
        <authorList>
            <person name="Cremers G."/>
            <person name="Picone N."/>
        </authorList>
    </citation>
    <scope>NUCLEOTIDE SEQUENCE</scope>
    <source>
        <strain evidence="2">PQ17</strain>
    </source>
</reference>
<keyword evidence="3" id="KW-1185">Reference proteome</keyword>
<gene>
    <name evidence="1" type="ORF">MPNT_170053</name>
    <name evidence="2" type="ORF">MPNT_70087</name>
</gene>
<evidence type="ECO:0000313" key="3">
    <source>
        <dbReference type="Proteomes" id="UP000663859"/>
    </source>
</evidence>
<comment type="caution">
    <text evidence="2">The sequence shown here is derived from an EMBL/GenBank/DDBJ whole genome shotgun (WGS) entry which is preliminary data.</text>
</comment>
<dbReference type="AlphaFoldDB" id="A0A8J2FPR6"/>
<accession>A0A8J2FPR6</accession>
<dbReference type="Proteomes" id="UP000663859">
    <property type="component" value="Unassembled WGS sequence"/>
</dbReference>
<evidence type="ECO:0000313" key="2">
    <source>
        <dbReference type="EMBL" id="CAF0704601.1"/>
    </source>
</evidence>
<evidence type="ECO:0000313" key="1">
    <source>
        <dbReference type="EMBL" id="CAF0694744.1"/>
    </source>
</evidence>
<proteinExistence type="predicted"/>
<sequence>MERALHEDIALRDAVAQLSVGPRDAFGIAPARARGPGESYSSGRSSWARWRWTAPRSRRRPPSMAAMSYAWMQQEKQRLREEIAR</sequence>